<dbReference type="Gene3D" id="3.40.50.12780">
    <property type="entry name" value="N-terminal domain of ligase-like"/>
    <property type="match status" value="1"/>
</dbReference>
<dbReference type="InterPro" id="IPR020845">
    <property type="entry name" value="AMP-binding_CS"/>
</dbReference>
<dbReference type="SUPFAM" id="SSF56801">
    <property type="entry name" value="Acetyl-CoA synthetase-like"/>
    <property type="match status" value="1"/>
</dbReference>
<dbReference type="EMBL" id="FQZR01000003">
    <property type="protein sequence ID" value="SHJ01454.1"/>
    <property type="molecule type" value="Genomic_DNA"/>
</dbReference>
<comment type="caution">
    <text evidence="4">The sequence shown here is derived from an EMBL/GenBank/DDBJ whole genome shotgun (WGS) entry which is preliminary data.</text>
</comment>
<protein>
    <submittedName>
        <fullName evidence="4">D-alanine--poly(Phosphoribitol) ligase subunit 1</fullName>
    </submittedName>
</protein>
<proteinExistence type="predicted"/>
<gene>
    <name evidence="4" type="ORF">SAMN05660830_01362</name>
</gene>
<dbReference type="InterPro" id="IPR045851">
    <property type="entry name" value="AMP-bd_C_sf"/>
</dbReference>
<dbReference type="PANTHER" id="PTHR44845">
    <property type="entry name" value="CARRIER DOMAIN-CONTAINING PROTEIN"/>
    <property type="match status" value="1"/>
</dbReference>
<dbReference type="GO" id="GO:0016874">
    <property type="term" value="F:ligase activity"/>
    <property type="evidence" value="ECO:0007669"/>
    <property type="project" value="UniProtKB-KW"/>
</dbReference>
<organism evidence="4 5">
    <name type="scientific">Halodesulfovibrio aestuarii</name>
    <dbReference type="NCBI Taxonomy" id="126333"/>
    <lineage>
        <taxon>Bacteria</taxon>
        <taxon>Pseudomonadati</taxon>
        <taxon>Thermodesulfobacteriota</taxon>
        <taxon>Desulfovibrionia</taxon>
        <taxon>Desulfovibrionales</taxon>
        <taxon>Desulfovibrionaceae</taxon>
        <taxon>Halodesulfovibrio</taxon>
    </lineage>
</organism>
<keyword evidence="1" id="KW-0596">Phosphopantetheine</keyword>
<accession>A0A8G2F7J9</accession>
<dbReference type="Proteomes" id="UP000184001">
    <property type="component" value="Unassembled WGS sequence"/>
</dbReference>
<keyword evidence="2" id="KW-0597">Phosphoprotein</keyword>
<keyword evidence="4" id="KW-0436">Ligase</keyword>
<dbReference type="InterPro" id="IPR042099">
    <property type="entry name" value="ANL_N_sf"/>
</dbReference>
<evidence type="ECO:0000256" key="1">
    <source>
        <dbReference type="ARBA" id="ARBA00022450"/>
    </source>
</evidence>
<reference evidence="4 5" key="1">
    <citation type="submission" date="2016-11" db="EMBL/GenBank/DDBJ databases">
        <authorList>
            <person name="Varghese N."/>
            <person name="Submissions S."/>
        </authorList>
    </citation>
    <scope>NUCLEOTIDE SEQUENCE [LARGE SCALE GENOMIC DNA]</scope>
    <source>
        <strain evidence="4 5">DSM 17919</strain>
    </source>
</reference>
<dbReference type="AlphaFoldDB" id="A0A8G2F7J9"/>
<dbReference type="PROSITE" id="PS00455">
    <property type="entry name" value="AMP_BINDING"/>
    <property type="match status" value="1"/>
</dbReference>
<dbReference type="InterPro" id="IPR000873">
    <property type="entry name" value="AMP-dep_synth/lig_dom"/>
</dbReference>
<sequence length="478" mass="53824">MYYCFEQLRFKECDIEKDKIAVSGSDRDLTWQELKFEVEELIETLRSYNLPTGHPIVIYGHKEVKFIASIVACLSLQLPYIPVDTIYPEERLNKIIETVQSSIVINTITGKISRDSSKTLVSYAENDPIAYIMFTSGSTGEPKGVQITHGAVADFVKWLRSDFNISSESVFMNQAPLSFDLSGYELFGFLSYGGTVVLNSRENIQDLKSYFDRVKSYACNTWVSTPSFISKYLMSSDFNQSGFDKLQKFIFCGEVLPVKTAKKIVSAFPESQLINSYGPTEATVAVTMVNIDNEILDAFSNESLPVGRVRGNKKVRIDSLEHSTTGEIIVFGENVSIGYFNNPSLNEKKFESVNGMRSFNTGDFGYIKDGLLFFANRADDMIKLHGYRIELGEIDSTMMNVHGVECSVTIPLKRGNEIVKLVSFVISTGKSVDGIKKEITNNLPYYMMPSDIVFVDDYPKTINHKIDKKKLVQFYTSS</sequence>
<feature type="domain" description="AMP-dependent synthetase/ligase" evidence="3">
    <location>
        <begin position="16"/>
        <end position="340"/>
    </location>
</feature>
<name>A0A8G2F7J9_9BACT</name>
<dbReference type="PANTHER" id="PTHR44845:SF6">
    <property type="entry name" value="BETA-ALANINE-ACTIVATING ENZYME"/>
    <property type="match status" value="1"/>
</dbReference>
<evidence type="ECO:0000259" key="3">
    <source>
        <dbReference type="Pfam" id="PF00501"/>
    </source>
</evidence>
<dbReference type="RefSeq" id="WP_020000673.1">
    <property type="nucleotide sequence ID" value="NZ_CP192219.1"/>
</dbReference>
<evidence type="ECO:0000256" key="2">
    <source>
        <dbReference type="ARBA" id="ARBA00022553"/>
    </source>
</evidence>
<evidence type="ECO:0000313" key="5">
    <source>
        <dbReference type="Proteomes" id="UP000184001"/>
    </source>
</evidence>
<dbReference type="Pfam" id="PF00501">
    <property type="entry name" value="AMP-binding"/>
    <property type="match status" value="1"/>
</dbReference>
<evidence type="ECO:0000313" key="4">
    <source>
        <dbReference type="EMBL" id="SHJ01454.1"/>
    </source>
</evidence>
<dbReference type="Gene3D" id="3.30.300.30">
    <property type="match status" value="1"/>
</dbReference>